<dbReference type="InterPro" id="IPR024370">
    <property type="entry name" value="PBP_domain"/>
</dbReference>
<dbReference type="Gene3D" id="3.40.190.10">
    <property type="entry name" value="Periplasmic binding protein-like II"/>
    <property type="match status" value="2"/>
</dbReference>
<protein>
    <recommendedName>
        <fullName evidence="4">Phosphate-binding protein</fullName>
    </recommendedName>
</protein>
<accession>A0A538S9X7</accession>
<reference evidence="6 7" key="1">
    <citation type="journal article" date="2019" name="Nat. Microbiol.">
        <title>Mediterranean grassland soil C-N compound turnover is dependent on rainfall and depth, and is mediated by genomically divergent microorganisms.</title>
        <authorList>
            <person name="Diamond S."/>
            <person name="Andeer P.F."/>
            <person name="Li Z."/>
            <person name="Crits-Christoph A."/>
            <person name="Burstein D."/>
            <person name="Anantharaman K."/>
            <person name="Lane K.R."/>
            <person name="Thomas B.C."/>
            <person name="Pan C."/>
            <person name="Northen T.R."/>
            <person name="Banfield J.F."/>
        </authorList>
    </citation>
    <scope>NUCLEOTIDE SEQUENCE [LARGE SCALE GENOMIC DNA]</scope>
    <source>
        <strain evidence="6">WS_3</strain>
    </source>
</reference>
<evidence type="ECO:0000313" key="7">
    <source>
        <dbReference type="Proteomes" id="UP000320184"/>
    </source>
</evidence>
<dbReference type="NCBIfam" id="TIGR02136">
    <property type="entry name" value="ptsS_2"/>
    <property type="match status" value="1"/>
</dbReference>
<dbReference type="PANTHER" id="PTHR30570">
    <property type="entry name" value="PERIPLASMIC PHOSPHATE BINDING COMPONENT OF PHOSPHATE ABC TRANSPORTER"/>
    <property type="match status" value="1"/>
</dbReference>
<dbReference type="InterPro" id="IPR011862">
    <property type="entry name" value="Phos-bd"/>
</dbReference>
<dbReference type="AlphaFoldDB" id="A0A538S9X7"/>
<organism evidence="6 7">
    <name type="scientific">Eiseniibacteriota bacterium</name>
    <dbReference type="NCBI Taxonomy" id="2212470"/>
    <lineage>
        <taxon>Bacteria</taxon>
        <taxon>Candidatus Eiseniibacteriota</taxon>
    </lineage>
</organism>
<dbReference type="CDD" id="cd13653">
    <property type="entry name" value="PBP2_phosphate_like_1"/>
    <property type="match status" value="1"/>
</dbReference>
<evidence type="ECO:0000256" key="4">
    <source>
        <dbReference type="RuleBase" id="RU367119"/>
    </source>
</evidence>
<comment type="similarity">
    <text evidence="1 4">Belongs to the PstS family.</text>
</comment>
<feature type="chain" id="PRO_5027139359" description="Phosphate-binding protein" evidence="4">
    <location>
        <begin position="24"/>
        <end position="302"/>
    </location>
</feature>
<dbReference type="PANTHER" id="PTHR30570:SF1">
    <property type="entry name" value="PHOSPHATE-BINDING PROTEIN PSTS"/>
    <property type="match status" value="1"/>
</dbReference>
<evidence type="ECO:0000256" key="1">
    <source>
        <dbReference type="ARBA" id="ARBA00008725"/>
    </source>
</evidence>
<proteinExistence type="inferred from homology"/>
<name>A0A538S9X7_UNCEI</name>
<feature type="domain" description="PBP" evidence="5">
    <location>
        <begin position="31"/>
        <end position="281"/>
    </location>
</feature>
<evidence type="ECO:0000256" key="3">
    <source>
        <dbReference type="ARBA" id="ARBA00022729"/>
    </source>
</evidence>
<feature type="signal peptide" evidence="4">
    <location>
        <begin position="1"/>
        <end position="23"/>
    </location>
</feature>
<dbReference type="SUPFAM" id="SSF53850">
    <property type="entry name" value="Periplasmic binding protein-like II"/>
    <property type="match status" value="1"/>
</dbReference>
<keyword evidence="4" id="KW-0592">Phosphate transport</keyword>
<keyword evidence="2 4" id="KW-0813">Transport</keyword>
<dbReference type="PROSITE" id="PS51257">
    <property type="entry name" value="PROKAR_LIPOPROTEIN"/>
    <property type="match status" value="1"/>
</dbReference>
<evidence type="ECO:0000259" key="5">
    <source>
        <dbReference type="Pfam" id="PF12849"/>
    </source>
</evidence>
<dbReference type="InterPro" id="IPR050811">
    <property type="entry name" value="Phosphate_ABC_transporter"/>
</dbReference>
<comment type="function">
    <text evidence="4">Involved in the system for phosphate transport across the cytoplasmic membrane.</text>
</comment>
<dbReference type="GO" id="GO:0042301">
    <property type="term" value="F:phosphate ion binding"/>
    <property type="evidence" value="ECO:0007669"/>
    <property type="project" value="UniProtKB-UniRule"/>
</dbReference>
<dbReference type="Pfam" id="PF12849">
    <property type="entry name" value="PBP_like_2"/>
    <property type="match status" value="1"/>
</dbReference>
<evidence type="ECO:0000313" key="6">
    <source>
        <dbReference type="EMBL" id="TMQ48191.1"/>
    </source>
</evidence>
<keyword evidence="3 4" id="KW-0732">Signal</keyword>
<dbReference type="GO" id="GO:0006817">
    <property type="term" value="P:phosphate ion transport"/>
    <property type="evidence" value="ECO:0007669"/>
    <property type="project" value="UniProtKB-UniRule"/>
</dbReference>
<sequence length="302" mass="32146">MRTARSVKILGVGLALATAVALSGCGAKKEATSAPTTIQVKGSDTMVNVAQAWAEEYKKVAPNVDVEVSGGGSGVGIAALEKGTIDIADASRNMKPEEIEQAKRNTGKEPKEFVVGYDALGVYVPKDNPIDEISLDQLAQIFVEGGTITKWSQLGVKIPGAANDEIVRVSRQSNSGTYEFFREHVLDKKDFKLGSRDMNGSKEVVELVANTKTAIGYSGMGYATPAVKMLKLAPKAGAPSVAPTVANTLDKSYPLARSLQVYTLGEPQGEVKRYIEWMLSPAGQRILEENGYVPLPAAQRGS</sequence>
<dbReference type="Proteomes" id="UP000320184">
    <property type="component" value="Unassembled WGS sequence"/>
</dbReference>
<comment type="caution">
    <text evidence="6">The sequence shown here is derived from an EMBL/GenBank/DDBJ whole genome shotgun (WGS) entry which is preliminary data.</text>
</comment>
<evidence type="ECO:0000256" key="2">
    <source>
        <dbReference type="ARBA" id="ARBA00022448"/>
    </source>
</evidence>
<gene>
    <name evidence="6" type="ORF">E6K73_12540</name>
</gene>
<dbReference type="EMBL" id="VBOT01000152">
    <property type="protein sequence ID" value="TMQ48191.1"/>
    <property type="molecule type" value="Genomic_DNA"/>
</dbReference>